<comment type="cofactor">
    <cofactor evidence="9">
        <name>Mg(2+)</name>
        <dbReference type="ChEBI" id="CHEBI:18420"/>
    </cofactor>
    <cofactor evidence="9">
        <name>Mn(2+)</name>
        <dbReference type="ChEBI" id="CHEBI:29035"/>
    </cofactor>
    <text evidence="9">Divalent metal cations. Mg(2+) or Mn(2+).</text>
</comment>
<feature type="binding site" evidence="9">
    <location>
        <position position="242"/>
    </location>
    <ligand>
        <name>substrate</name>
    </ligand>
</feature>
<dbReference type="GO" id="GO:0000210">
    <property type="term" value="F:NAD+ diphosphatase activity"/>
    <property type="evidence" value="ECO:0007669"/>
    <property type="project" value="UniProtKB-UniRule"/>
</dbReference>
<dbReference type="EC" id="3.6.1.-" evidence="9"/>
<gene>
    <name evidence="9" type="primary">nudC</name>
    <name evidence="11" type="ORF">SAMN05216522_11916</name>
</gene>
<accession>A0A1H9MX96</accession>
<evidence type="ECO:0000259" key="10">
    <source>
        <dbReference type="PROSITE" id="PS51462"/>
    </source>
</evidence>
<feature type="domain" description="Nudix hydrolase" evidence="10">
    <location>
        <begin position="126"/>
        <end position="249"/>
    </location>
</feature>
<feature type="binding site" evidence="9">
    <location>
        <position position="175"/>
    </location>
    <ligand>
        <name>a divalent metal cation</name>
        <dbReference type="ChEBI" id="CHEBI:60240"/>
        <label>2</label>
    </ligand>
</feature>
<dbReference type="Gene3D" id="3.90.79.20">
    <property type="match status" value="1"/>
</dbReference>
<dbReference type="GO" id="GO:0035529">
    <property type="term" value="F:NADH pyrophosphatase activity"/>
    <property type="evidence" value="ECO:0007669"/>
    <property type="project" value="RHEA"/>
</dbReference>
<feature type="binding site" evidence="9">
    <location>
        <position position="175"/>
    </location>
    <ligand>
        <name>a divalent metal cation</name>
        <dbReference type="ChEBI" id="CHEBI:60240"/>
        <label>3</label>
    </ligand>
</feature>
<dbReference type="AlphaFoldDB" id="A0A1H9MX96"/>
<proteinExistence type="inferred from homology"/>
<feature type="binding site" evidence="9">
    <location>
        <position position="179"/>
    </location>
    <ligand>
        <name>a divalent metal cation</name>
        <dbReference type="ChEBI" id="CHEBI:60240"/>
        <label>3</label>
    </ligand>
</feature>
<dbReference type="InterPro" id="IPR049734">
    <property type="entry name" value="NudC-like_C"/>
</dbReference>
<evidence type="ECO:0000256" key="6">
    <source>
        <dbReference type="ARBA" id="ARBA00023027"/>
    </source>
</evidence>
<reference evidence="12" key="1">
    <citation type="submission" date="2016-10" db="EMBL/GenBank/DDBJ databases">
        <authorList>
            <person name="Varghese N."/>
            <person name="Submissions S."/>
        </authorList>
    </citation>
    <scope>NUCLEOTIDE SEQUENCE [LARGE SCALE GENOMIC DNA]</scope>
    <source>
        <strain evidence="12">8N4</strain>
    </source>
</reference>
<keyword evidence="4 9" id="KW-0862">Zinc</keyword>
<dbReference type="GO" id="GO:0019677">
    <property type="term" value="P:NAD+ catabolic process"/>
    <property type="evidence" value="ECO:0007669"/>
    <property type="project" value="TreeGrafter"/>
</dbReference>
<evidence type="ECO:0000256" key="2">
    <source>
        <dbReference type="ARBA" id="ARBA00022723"/>
    </source>
</evidence>
<keyword evidence="6 9" id="KW-0520">NAD</keyword>
<keyword evidence="2 9" id="KW-0479">Metal-binding</keyword>
<comment type="caution">
    <text evidence="9">Lacks conserved residue(s) required for the propagation of feature annotation.</text>
</comment>
<feature type="binding site" evidence="9">
    <location>
        <position position="99"/>
    </location>
    <ligand>
        <name>Zn(2+)</name>
        <dbReference type="ChEBI" id="CHEBI:29105"/>
    </ligand>
</feature>
<evidence type="ECO:0000256" key="4">
    <source>
        <dbReference type="ARBA" id="ARBA00022833"/>
    </source>
</evidence>
<dbReference type="Pfam" id="PF09297">
    <property type="entry name" value="Zn_ribbon_NUD"/>
    <property type="match status" value="1"/>
</dbReference>
<comment type="similarity">
    <text evidence="1 9">Belongs to the Nudix hydrolase family. NudC subfamily.</text>
</comment>
<evidence type="ECO:0000313" key="11">
    <source>
        <dbReference type="EMBL" id="SER28336.1"/>
    </source>
</evidence>
<dbReference type="CDD" id="cd03429">
    <property type="entry name" value="NUDIX_NADH_pyrophosphatase_Nudt13"/>
    <property type="match status" value="1"/>
</dbReference>
<feature type="binding site" evidence="9">
    <location>
        <position position="179"/>
    </location>
    <ligand>
        <name>a divalent metal cation</name>
        <dbReference type="ChEBI" id="CHEBI:60240"/>
        <label>1</label>
    </ligand>
</feature>
<name>A0A1H9MX96_9GAMM</name>
<dbReference type="InterPro" id="IPR015376">
    <property type="entry name" value="Znr_NADH_PPase"/>
</dbReference>
<evidence type="ECO:0000256" key="3">
    <source>
        <dbReference type="ARBA" id="ARBA00022801"/>
    </source>
</evidence>
<dbReference type="EMBL" id="FOGC01000019">
    <property type="protein sequence ID" value="SER28336.1"/>
    <property type="molecule type" value="Genomic_DNA"/>
</dbReference>
<sequence>MVEYNHMTEQEGWWVCSEGRDLWLPQGQLPYGKAGELGLDAERARKIGEYQGRPCWLICQQQPTEMENVRRLLGINKQLFQLAGRGVQLAEFYRSHRWCGYCGATMNRSEKEFACLCDHCGERYYPQIAPCIIIAIRKGRKILLAQHQRHKQPIFTVLAGFVEAGETLEECAHREVMEESGITIKNLRYVASQPWPFPHSLMCAFTAEYDSGEIDIDPKELKSADWFDVSQLPKIPEIGTIARRLIEDTIVLCREE</sequence>
<dbReference type="InterPro" id="IPR022925">
    <property type="entry name" value="RNA_Hydrolase_NudC"/>
</dbReference>
<feature type="binding site" evidence="9">
    <location>
        <position position="102"/>
    </location>
    <ligand>
        <name>Zn(2+)</name>
        <dbReference type="ChEBI" id="CHEBI:29105"/>
    </ligand>
</feature>
<dbReference type="STRING" id="988801.SAMN05216522_11916"/>
<evidence type="ECO:0000256" key="7">
    <source>
        <dbReference type="ARBA" id="ARBA00023211"/>
    </source>
</evidence>
<dbReference type="GO" id="GO:0030145">
    <property type="term" value="F:manganese ion binding"/>
    <property type="evidence" value="ECO:0007669"/>
    <property type="project" value="UniProtKB-UniRule"/>
</dbReference>
<comment type="function">
    <text evidence="9">mRNA decapping enzyme that specifically removes the nicotinamide adenine dinucleotide (NAD) cap from a subset of mRNAs by hydrolyzing the diphosphate linkage to produce nicotinamide mononucleotide (NMN) and 5' monophosphate mRNA. The NAD-cap is present at the 5'-end of some mRNAs and stabilizes RNA against 5'-processing. Has preference for mRNAs with a 5'-end purine. Catalyzes the hydrolysis of a broad range of dinucleotide pyrophosphates.</text>
</comment>
<feature type="short sequence motif" description="Nudix box" evidence="9">
    <location>
        <begin position="160"/>
        <end position="181"/>
    </location>
</feature>
<dbReference type="NCBIfam" id="NF001299">
    <property type="entry name" value="PRK00241.1"/>
    <property type="match status" value="1"/>
</dbReference>
<comment type="catalytic activity">
    <reaction evidence="9">
        <text>NAD(+) + H2O = beta-nicotinamide D-ribonucleotide + AMP + 2 H(+)</text>
        <dbReference type="Rhea" id="RHEA:11800"/>
        <dbReference type="ChEBI" id="CHEBI:14649"/>
        <dbReference type="ChEBI" id="CHEBI:15377"/>
        <dbReference type="ChEBI" id="CHEBI:15378"/>
        <dbReference type="ChEBI" id="CHEBI:57540"/>
        <dbReference type="ChEBI" id="CHEBI:456215"/>
        <dbReference type="EC" id="3.6.1.22"/>
    </reaction>
</comment>
<organism evidence="11 12">
    <name type="scientific">Rosenbergiella nectarea</name>
    <dbReference type="NCBI Taxonomy" id="988801"/>
    <lineage>
        <taxon>Bacteria</taxon>
        <taxon>Pseudomonadati</taxon>
        <taxon>Pseudomonadota</taxon>
        <taxon>Gammaproteobacteria</taxon>
        <taxon>Enterobacterales</taxon>
        <taxon>Erwiniaceae</taxon>
        <taxon>Rosenbergiella</taxon>
    </lineage>
</organism>
<dbReference type="FunFam" id="3.90.79.10:FF:000004">
    <property type="entry name" value="NADH pyrophosphatase"/>
    <property type="match status" value="1"/>
</dbReference>
<comment type="catalytic activity">
    <reaction evidence="8">
        <text>a 5'-end NAD(+)-phospho-ribonucleoside in mRNA + H2O = a 5'-end phospho-adenosine-phospho-ribonucleoside in mRNA + beta-nicotinamide D-ribonucleotide + 2 H(+)</text>
        <dbReference type="Rhea" id="RHEA:60876"/>
        <dbReference type="Rhea" id="RHEA-COMP:15698"/>
        <dbReference type="Rhea" id="RHEA-COMP:15719"/>
        <dbReference type="ChEBI" id="CHEBI:14649"/>
        <dbReference type="ChEBI" id="CHEBI:15377"/>
        <dbReference type="ChEBI" id="CHEBI:15378"/>
        <dbReference type="ChEBI" id="CHEBI:144029"/>
        <dbReference type="ChEBI" id="CHEBI:144051"/>
    </reaction>
    <physiologicalReaction direction="left-to-right" evidence="8">
        <dbReference type="Rhea" id="RHEA:60877"/>
    </physiologicalReaction>
</comment>
<dbReference type="PROSITE" id="PS51462">
    <property type="entry name" value="NUDIX"/>
    <property type="match status" value="1"/>
</dbReference>
<protein>
    <recommendedName>
        <fullName evidence="9">NAD-capped RNA hydrolase NudC</fullName>
        <shortName evidence="9">DeNADding enzyme NudC</shortName>
        <ecNumber evidence="9">3.6.1.-</ecNumber>
    </recommendedName>
    <alternativeName>
        <fullName evidence="9">NADH pyrophosphatase</fullName>
        <ecNumber evidence="9">3.6.1.22</ecNumber>
    </alternativeName>
</protein>
<keyword evidence="3 9" id="KW-0378">Hydrolase</keyword>
<feature type="binding site" evidence="9">
    <location>
        <position position="159"/>
    </location>
    <ligand>
        <name>a divalent metal cation</name>
        <dbReference type="ChEBI" id="CHEBI:60240"/>
        <label>1</label>
    </ligand>
</feature>
<evidence type="ECO:0000256" key="5">
    <source>
        <dbReference type="ARBA" id="ARBA00022842"/>
    </source>
</evidence>
<dbReference type="InterPro" id="IPR050241">
    <property type="entry name" value="NAD-cap_RNA_hydrolase_NudC"/>
</dbReference>
<feature type="binding site" evidence="9">
    <location>
        <position position="70"/>
    </location>
    <ligand>
        <name>substrate</name>
    </ligand>
</feature>
<dbReference type="EC" id="3.6.1.22" evidence="9"/>
<dbReference type="FunFam" id="3.90.79.20:FF:000001">
    <property type="entry name" value="NADH pyrophosphatase"/>
    <property type="match status" value="1"/>
</dbReference>
<comment type="catalytic activity">
    <reaction evidence="9">
        <text>NADH + H2O = reduced beta-nicotinamide D-ribonucleotide + AMP + 2 H(+)</text>
        <dbReference type="Rhea" id="RHEA:48868"/>
        <dbReference type="ChEBI" id="CHEBI:15377"/>
        <dbReference type="ChEBI" id="CHEBI:15378"/>
        <dbReference type="ChEBI" id="CHEBI:57945"/>
        <dbReference type="ChEBI" id="CHEBI:90832"/>
        <dbReference type="ChEBI" id="CHEBI:456215"/>
        <dbReference type="EC" id="3.6.1.22"/>
    </reaction>
</comment>
<dbReference type="PANTHER" id="PTHR42904">
    <property type="entry name" value="NUDIX HYDROLASE, NUDC SUBFAMILY"/>
    <property type="match status" value="1"/>
</dbReference>
<dbReference type="GO" id="GO:0006742">
    <property type="term" value="P:NADP+ catabolic process"/>
    <property type="evidence" value="ECO:0007669"/>
    <property type="project" value="TreeGrafter"/>
</dbReference>
<comment type="subunit">
    <text evidence="9">Homodimer.</text>
</comment>
<dbReference type="InterPro" id="IPR000086">
    <property type="entry name" value="NUDIX_hydrolase_dom"/>
</dbReference>
<feature type="binding site" evidence="9">
    <location>
        <position position="220"/>
    </location>
    <ligand>
        <name>a divalent metal cation</name>
        <dbReference type="ChEBI" id="CHEBI:60240"/>
        <label>3</label>
    </ligand>
</feature>
<dbReference type="PANTHER" id="PTHR42904:SF6">
    <property type="entry name" value="NAD-CAPPED RNA HYDROLASE NUDT12"/>
    <property type="match status" value="1"/>
</dbReference>
<evidence type="ECO:0000313" key="12">
    <source>
        <dbReference type="Proteomes" id="UP000242515"/>
    </source>
</evidence>
<dbReference type="SUPFAM" id="SSF55811">
    <property type="entry name" value="Nudix"/>
    <property type="match status" value="2"/>
</dbReference>
<feature type="binding site" evidence="9">
    <location>
        <position position="117"/>
    </location>
    <ligand>
        <name>Zn(2+)</name>
        <dbReference type="ChEBI" id="CHEBI:29105"/>
    </ligand>
</feature>
<dbReference type="Proteomes" id="UP000242515">
    <property type="component" value="Unassembled WGS sequence"/>
</dbReference>
<feature type="binding site" evidence="9">
    <location>
        <begin position="193"/>
        <end position="200"/>
    </location>
    <ligand>
        <name>substrate</name>
    </ligand>
</feature>
<keyword evidence="5 9" id="KW-0460">Magnesium</keyword>
<dbReference type="GO" id="GO:0110153">
    <property type="term" value="F:RNA NAD-cap (NMN-forming) hydrolase activity"/>
    <property type="evidence" value="ECO:0007669"/>
    <property type="project" value="RHEA"/>
</dbReference>
<keyword evidence="7 9" id="KW-0464">Manganese</keyword>
<evidence type="ECO:0000256" key="1">
    <source>
        <dbReference type="ARBA" id="ARBA00009595"/>
    </source>
</evidence>
<dbReference type="InterPro" id="IPR015797">
    <property type="entry name" value="NUDIX_hydrolase-like_dom_sf"/>
</dbReference>
<dbReference type="InterPro" id="IPR020084">
    <property type="entry name" value="NUDIX_hydrolase_CS"/>
</dbReference>
<dbReference type="HAMAP" id="MF_00297">
    <property type="entry name" value="Nudix_NudC"/>
    <property type="match status" value="1"/>
</dbReference>
<feature type="binding site" evidence="9">
    <location>
        <position position="125"/>
    </location>
    <ligand>
        <name>substrate</name>
    </ligand>
</feature>
<feature type="binding site" evidence="9">
    <location>
        <position position="220"/>
    </location>
    <ligand>
        <name>a divalent metal cation</name>
        <dbReference type="ChEBI" id="CHEBI:60240"/>
        <label>1</label>
    </ligand>
</feature>
<dbReference type="RefSeq" id="WP_268993464.1">
    <property type="nucleotide sequence ID" value="NZ_FOGC01000019.1"/>
</dbReference>
<keyword evidence="12" id="KW-1185">Reference proteome</keyword>
<feature type="binding site" evidence="9">
    <location>
        <position position="120"/>
    </location>
    <ligand>
        <name>Zn(2+)</name>
        <dbReference type="ChEBI" id="CHEBI:29105"/>
    </ligand>
</feature>
<evidence type="ECO:0000256" key="9">
    <source>
        <dbReference type="HAMAP-Rule" id="MF_00297"/>
    </source>
</evidence>
<dbReference type="GO" id="GO:0008270">
    <property type="term" value="F:zinc ion binding"/>
    <property type="evidence" value="ECO:0007669"/>
    <property type="project" value="UniProtKB-UniRule"/>
</dbReference>
<dbReference type="PROSITE" id="PS00893">
    <property type="entry name" value="NUDIX_BOX"/>
    <property type="match status" value="1"/>
</dbReference>
<evidence type="ECO:0000256" key="8">
    <source>
        <dbReference type="ARBA" id="ARBA00023679"/>
    </source>
</evidence>
<feature type="binding site" evidence="9">
    <location>
        <position position="112"/>
    </location>
    <ligand>
        <name>substrate</name>
    </ligand>
</feature>
<dbReference type="GO" id="GO:0005829">
    <property type="term" value="C:cytosol"/>
    <property type="evidence" value="ECO:0007669"/>
    <property type="project" value="TreeGrafter"/>
</dbReference>
<dbReference type="GO" id="GO:0000287">
    <property type="term" value="F:magnesium ion binding"/>
    <property type="evidence" value="ECO:0007669"/>
    <property type="project" value="UniProtKB-UniRule"/>
</dbReference>
<comment type="cofactor">
    <cofactor evidence="9">
        <name>Zn(2+)</name>
        <dbReference type="ChEBI" id="CHEBI:29105"/>
    </cofactor>
    <text evidence="9">Binds 1 zinc ion per subunit.</text>
</comment>
<dbReference type="Pfam" id="PF00293">
    <property type="entry name" value="NUDIX"/>
    <property type="match status" value="1"/>
</dbReference>
<dbReference type="Gene3D" id="3.90.79.10">
    <property type="entry name" value="Nucleoside Triphosphate Pyrophosphohydrolase"/>
    <property type="match status" value="1"/>
</dbReference>